<dbReference type="EMBL" id="JAJEPU010000009">
    <property type="protein sequence ID" value="MCC2164170.1"/>
    <property type="molecule type" value="Genomic_DNA"/>
</dbReference>
<organism evidence="1 2">
    <name type="scientific">Brotaphodocola catenula</name>
    <dbReference type="NCBI Taxonomy" id="2885361"/>
    <lineage>
        <taxon>Bacteria</taxon>
        <taxon>Bacillati</taxon>
        <taxon>Bacillota</taxon>
        <taxon>Clostridia</taxon>
        <taxon>Lachnospirales</taxon>
        <taxon>Lachnospiraceae</taxon>
        <taxon>Brotaphodocola</taxon>
    </lineage>
</organism>
<protein>
    <submittedName>
        <fullName evidence="1">Uncharacterized protein</fullName>
    </submittedName>
</protein>
<sequence length="64" mass="7705">MEKRKEKSWDAYLVIDIKEKTGKEEIWKKRLTAKKEYVMMFRYENAEARLYGHSSHILVSGKII</sequence>
<dbReference type="Proteomes" id="UP001198962">
    <property type="component" value="Unassembled WGS sequence"/>
</dbReference>
<dbReference type="AlphaFoldDB" id="A0AAE3APE2"/>
<comment type="caution">
    <text evidence="1">The sequence shown here is derived from an EMBL/GenBank/DDBJ whole genome shotgun (WGS) entry which is preliminary data.</text>
</comment>
<keyword evidence="2" id="KW-1185">Reference proteome</keyword>
<dbReference type="RefSeq" id="WP_308450886.1">
    <property type="nucleotide sequence ID" value="NZ_JAJEPU010000009.1"/>
</dbReference>
<name>A0AAE3APE2_9FIRM</name>
<evidence type="ECO:0000313" key="1">
    <source>
        <dbReference type="EMBL" id="MCC2164170.1"/>
    </source>
</evidence>
<proteinExistence type="predicted"/>
<accession>A0AAE3APE2</accession>
<reference evidence="1" key="1">
    <citation type="submission" date="2021-10" db="EMBL/GenBank/DDBJ databases">
        <title>Anaerobic single-cell dispensing facilitates the cultivation of human gut bacteria.</title>
        <authorList>
            <person name="Afrizal A."/>
        </authorList>
    </citation>
    <scope>NUCLEOTIDE SEQUENCE</scope>
    <source>
        <strain evidence="1">CLA-AA-H274</strain>
    </source>
</reference>
<evidence type="ECO:0000313" key="2">
    <source>
        <dbReference type="Proteomes" id="UP001198962"/>
    </source>
</evidence>
<gene>
    <name evidence="1" type="ORF">LKD32_04585</name>
</gene>